<sequence>MSHRYDELIVDAMRTLAGAGSEGSPIGSSLAELTATAVSLIDRVDCADVLMISGGTFESISATRPVARELDQVQQQTGAGPCLDAADRDVMVRCSDLANDDRWPEYAEHAQAVGVFSVMSFRLFTQGSDSGALNLLGFRPRTFTDEEEALGAMLATQAALLILAADRQRQFDSALASRDIIGQAKGVIMERFDVDAIQAFALLTKLSQETNTPLRVIAERLVERKPNGLSR</sequence>
<keyword evidence="2" id="KW-0418">Kinase</keyword>
<dbReference type="Gene3D" id="3.30.450.40">
    <property type="match status" value="1"/>
</dbReference>
<dbReference type="RefSeq" id="WP_237752800.1">
    <property type="nucleotide sequence ID" value="NZ_JALN02000003.1"/>
</dbReference>
<name>A0A064C952_9MYCO</name>
<gene>
    <name evidence="6" type="ORF">Y900_029680</name>
</gene>
<dbReference type="SUPFAM" id="SSF55781">
    <property type="entry name" value="GAF domain-like"/>
    <property type="match status" value="1"/>
</dbReference>
<accession>A0A064C952</accession>
<evidence type="ECO:0000313" key="7">
    <source>
        <dbReference type="Proteomes" id="UP000022835"/>
    </source>
</evidence>
<dbReference type="AlphaFoldDB" id="A0A064C952"/>
<dbReference type="eggNOG" id="COG2203">
    <property type="taxonomic scope" value="Bacteria"/>
</dbReference>
<dbReference type="Gene3D" id="1.10.10.10">
    <property type="entry name" value="Winged helix-like DNA-binding domain superfamily/Winged helix DNA-binding domain"/>
    <property type="match status" value="1"/>
</dbReference>
<reference evidence="6" key="1">
    <citation type="submission" date="2014-05" db="EMBL/GenBank/DDBJ databases">
        <title>Genome sequence of Mycobacterium aromaticivorans strain JS19b1T (= DSM 45407T).</title>
        <authorList>
            <person name="Kwak Y."/>
            <person name="Park G.-S."/>
            <person name="Li Q.X."/>
            <person name="Lee S.-E."/>
            <person name="Shin J.-H."/>
        </authorList>
    </citation>
    <scope>NUCLEOTIDE SEQUENCE [LARGE SCALE GENOMIC DNA]</scope>
    <source>
        <strain evidence="6">JS19b1</strain>
    </source>
</reference>
<keyword evidence="7" id="KW-1185">Reference proteome</keyword>
<feature type="domain" description="ANTAR" evidence="5">
    <location>
        <begin position="161"/>
        <end position="222"/>
    </location>
</feature>
<dbReference type="GO" id="GO:0016301">
    <property type="term" value="F:kinase activity"/>
    <property type="evidence" value="ECO:0007669"/>
    <property type="project" value="UniProtKB-KW"/>
</dbReference>
<dbReference type="GO" id="GO:0003723">
    <property type="term" value="F:RNA binding"/>
    <property type="evidence" value="ECO:0007669"/>
    <property type="project" value="InterPro"/>
</dbReference>
<dbReference type="Pfam" id="PF03861">
    <property type="entry name" value="ANTAR"/>
    <property type="match status" value="1"/>
</dbReference>
<dbReference type="InterPro" id="IPR029016">
    <property type="entry name" value="GAF-like_dom_sf"/>
</dbReference>
<evidence type="ECO:0000259" key="5">
    <source>
        <dbReference type="PROSITE" id="PS50921"/>
    </source>
</evidence>
<dbReference type="EMBL" id="JALN02000003">
    <property type="protein sequence ID" value="KDE96810.1"/>
    <property type="molecule type" value="Genomic_DNA"/>
</dbReference>
<dbReference type="SUPFAM" id="SSF52172">
    <property type="entry name" value="CheY-like"/>
    <property type="match status" value="1"/>
</dbReference>
<evidence type="ECO:0000256" key="4">
    <source>
        <dbReference type="ARBA" id="ARBA00023163"/>
    </source>
</evidence>
<evidence type="ECO:0000313" key="6">
    <source>
        <dbReference type="EMBL" id="KDE96810.1"/>
    </source>
</evidence>
<keyword evidence="1" id="KW-0808">Transferase</keyword>
<dbReference type="SMART" id="SM01012">
    <property type="entry name" value="ANTAR"/>
    <property type="match status" value="1"/>
</dbReference>
<evidence type="ECO:0000256" key="3">
    <source>
        <dbReference type="ARBA" id="ARBA00023015"/>
    </source>
</evidence>
<protein>
    <recommendedName>
        <fullName evidence="5">ANTAR domain-containing protein</fullName>
    </recommendedName>
</protein>
<dbReference type="InterPro" id="IPR012074">
    <property type="entry name" value="GAF_ANTAR"/>
</dbReference>
<dbReference type="STRING" id="1440774.Y900_029680"/>
<dbReference type="InterPro" id="IPR036388">
    <property type="entry name" value="WH-like_DNA-bd_sf"/>
</dbReference>
<proteinExistence type="predicted"/>
<keyword evidence="4" id="KW-0804">Transcription</keyword>
<dbReference type="PIRSF" id="PIRSF036625">
    <property type="entry name" value="GAF_ANTAR"/>
    <property type="match status" value="1"/>
</dbReference>
<organism evidence="6 7">
    <name type="scientific">Mycolicibacterium aromaticivorans JS19b1 = JCM 16368</name>
    <dbReference type="NCBI Taxonomy" id="1440774"/>
    <lineage>
        <taxon>Bacteria</taxon>
        <taxon>Bacillati</taxon>
        <taxon>Actinomycetota</taxon>
        <taxon>Actinomycetes</taxon>
        <taxon>Mycobacteriales</taxon>
        <taxon>Mycobacteriaceae</taxon>
        <taxon>Mycolicibacterium</taxon>
    </lineage>
</organism>
<evidence type="ECO:0000256" key="2">
    <source>
        <dbReference type="ARBA" id="ARBA00022777"/>
    </source>
</evidence>
<comment type="caution">
    <text evidence="6">The sequence shown here is derived from an EMBL/GenBank/DDBJ whole genome shotgun (WGS) entry which is preliminary data.</text>
</comment>
<dbReference type="InterPro" id="IPR003018">
    <property type="entry name" value="GAF"/>
</dbReference>
<dbReference type="PROSITE" id="PS50921">
    <property type="entry name" value="ANTAR"/>
    <property type="match status" value="1"/>
</dbReference>
<dbReference type="InterPro" id="IPR005561">
    <property type="entry name" value="ANTAR"/>
</dbReference>
<dbReference type="InterPro" id="IPR011006">
    <property type="entry name" value="CheY-like_superfamily"/>
</dbReference>
<dbReference type="Proteomes" id="UP000022835">
    <property type="component" value="Unassembled WGS sequence"/>
</dbReference>
<dbReference type="Pfam" id="PF13185">
    <property type="entry name" value="GAF_2"/>
    <property type="match status" value="1"/>
</dbReference>
<evidence type="ECO:0000256" key="1">
    <source>
        <dbReference type="ARBA" id="ARBA00022679"/>
    </source>
</evidence>
<keyword evidence="3" id="KW-0805">Transcription regulation</keyword>